<comment type="caution">
    <text evidence="1">The sequence shown here is derived from an EMBL/GenBank/DDBJ whole genome shotgun (WGS) entry which is preliminary data.</text>
</comment>
<sequence>MNVAVLIESRAVFQDLVIMPYVSAVFFQIDLVHGFAVNDRHRLRKTWRSNVQKSLKTSRVTATARSKLHGKPRKTSVGPIQSVSTNPFSFKILKELASKFFGHNTVQDRESVQINATIILEKKSFLKLLDIGADLVDDVDDVLAGRRVTLQLISAEVDPETDTGKVSNKVVLNDWYGSRDEIEQSDIKYKLQFEVDREFGLPGAFLVQNQHHNEFYLKTLILEMPDQSIIQFPCNSWIYNMYKYSGDRVFFSNKVYLPDDTPVGLWKLREQELMMLRGDGKGERQEWDRIYDYDTYNDLGNPDHDKSLLRPVLGKSEEFPYPRRCRTGRAPCVTDPLSESPVSGLADIYIPRDERFSATKSMGFLADTVKAAAHNLLPALESLFEQPASTDFGSFRELKELYDEIRDFVKQKGKNKSTTAAEQKLFDLRTQDEAGQDILEFPIPQVICDSEDENAWMRDEEFARQMLAGLNPMVIERLEVFPPKSKLNPGIYGTHTSALTASHIKGQLEGLTVEQALENKKLFTVDYYDIYIPSLNKINSEHKGPKSYASRTIFFYTKENILKPVAIELCLPPPPNTIEPGYKRVFVPPLSGNTKDWLWELAKAHVRTNHVNYHQLISHWLETHATVEPFIIATHRQLSAIHPLNPFLLPHFKNTMSINSQARKALISANGIIEKCFLPRNHSIETSAAIYKEYWHFDELSLPKDLLKRKMALPDATSKYQLKLIIEDYPYAHDGLEIWNTLREWVHDYIHIYYKDDATIKLDSELQTWWNEIRTVGHGDKKHDIGWIKLETRENLEDILTTIIWISSAHHAAVNFGQYAYAGYMPNSPTCAQRFIPDYDSVEHFQIVENPEKYFLSTLSTKVQATTVMTTVEILSTHSTEEEYLGERAIKCWTDNQEVIAAFDKFSSKVKDIEKLITNRNENPELKHRRGPANVPYTLLHPSSPPGVTGKGVPNSISI</sequence>
<organism evidence="1 2">
    <name type="scientific">Diphasiastrum complanatum</name>
    <name type="common">Issler's clubmoss</name>
    <name type="synonym">Lycopodium complanatum</name>
    <dbReference type="NCBI Taxonomy" id="34168"/>
    <lineage>
        <taxon>Eukaryota</taxon>
        <taxon>Viridiplantae</taxon>
        <taxon>Streptophyta</taxon>
        <taxon>Embryophyta</taxon>
        <taxon>Tracheophyta</taxon>
        <taxon>Lycopodiopsida</taxon>
        <taxon>Lycopodiales</taxon>
        <taxon>Lycopodiaceae</taxon>
        <taxon>Lycopodioideae</taxon>
        <taxon>Diphasiastrum</taxon>
    </lineage>
</organism>
<name>A0ACC2EH23_DIPCM</name>
<proteinExistence type="predicted"/>
<protein>
    <submittedName>
        <fullName evidence="1">Uncharacterized protein</fullName>
    </submittedName>
</protein>
<gene>
    <name evidence="1" type="ORF">O6H91_02G076400</name>
</gene>
<reference evidence="2" key="1">
    <citation type="journal article" date="2024" name="Proc. Natl. Acad. Sci. U.S.A.">
        <title>Extraordinary preservation of gene collinearity over three hundred million years revealed in homosporous lycophytes.</title>
        <authorList>
            <person name="Li C."/>
            <person name="Wickell D."/>
            <person name="Kuo L.Y."/>
            <person name="Chen X."/>
            <person name="Nie B."/>
            <person name="Liao X."/>
            <person name="Peng D."/>
            <person name="Ji J."/>
            <person name="Jenkins J."/>
            <person name="Williams M."/>
            <person name="Shu S."/>
            <person name="Plott C."/>
            <person name="Barry K."/>
            <person name="Rajasekar S."/>
            <person name="Grimwood J."/>
            <person name="Han X."/>
            <person name="Sun S."/>
            <person name="Hou Z."/>
            <person name="He W."/>
            <person name="Dai G."/>
            <person name="Sun C."/>
            <person name="Schmutz J."/>
            <person name="Leebens-Mack J.H."/>
            <person name="Li F.W."/>
            <person name="Wang L."/>
        </authorList>
    </citation>
    <scope>NUCLEOTIDE SEQUENCE [LARGE SCALE GENOMIC DNA]</scope>
    <source>
        <strain evidence="2">cv. PW_Plant_1</strain>
    </source>
</reference>
<accession>A0ACC2EH23</accession>
<evidence type="ECO:0000313" key="1">
    <source>
        <dbReference type="EMBL" id="KAJ7565818.1"/>
    </source>
</evidence>
<dbReference type="Proteomes" id="UP001162992">
    <property type="component" value="Chromosome 2"/>
</dbReference>
<evidence type="ECO:0000313" key="2">
    <source>
        <dbReference type="Proteomes" id="UP001162992"/>
    </source>
</evidence>
<keyword evidence="2" id="KW-1185">Reference proteome</keyword>
<dbReference type="EMBL" id="CM055093">
    <property type="protein sequence ID" value="KAJ7565818.1"/>
    <property type="molecule type" value="Genomic_DNA"/>
</dbReference>